<dbReference type="Proteomes" id="UP001279681">
    <property type="component" value="Unassembled WGS sequence"/>
</dbReference>
<gene>
    <name evidence="2" type="ORF">RFV38_12465</name>
</gene>
<evidence type="ECO:0000313" key="2">
    <source>
        <dbReference type="EMBL" id="MDX8337298.1"/>
    </source>
</evidence>
<dbReference type="RefSeq" id="WP_320314641.1">
    <property type="nucleotide sequence ID" value="NZ_JAVIKH010000028.1"/>
</dbReference>
<evidence type="ECO:0000256" key="1">
    <source>
        <dbReference type="SAM" id="MobiDB-lite"/>
    </source>
</evidence>
<evidence type="ECO:0000313" key="3">
    <source>
        <dbReference type="Proteomes" id="UP001279681"/>
    </source>
</evidence>
<proteinExistence type="predicted"/>
<feature type="compositionally biased region" description="Acidic residues" evidence="1">
    <location>
        <begin position="9"/>
        <end position="38"/>
    </location>
</feature>
<comment type="caution">
    <text evidence="2">The sequence shown here is derived from an EMBL/GenBank/DDBJ whole genome shotgun (WGS) entry which is preliminary data.</text>
</comment>
<feature type="region of interest" description="Disordered" evidence="1">
    <location>
        <begin position="1"/>
        <end position="38"/>
    </location>
</feature>
<sequence>MPKNTFFEGDYEDFPEEKLDNDEELEKENTLEDDCDENEEWEDEFNDFFDDDELDYEELRDAEKGFRHTRIPDPNFNF</sequence>
<accession>A0ABU4WFP9</accession>
<protein>
    <submittedName>
        <fullName evidence="2">Uncharacterized protein</fullName>
    </submittedName>
</protein>
<organism evidence="2 3">
    <name type="scientific">Candidatus Cetobacterium colombiensis</name>
    <dbReference type="NCBI Taxonomy" id="3073100"/>
    <lineage>
        <taxon>Bacteria</taxon>
        <taxon>Fusobacteriati</taxon>
        <taxon>Fusobacteriota</taxon>
        <taxon>Fusobacteriia</taxon>
        <taxon>Fusobacteriales</taxon>
        <taxon>Fusobacteriaceae</taxon>
        <taxon>Cetobacterium</taxon>
    </lineage>
</organism>
<keyword evidence="3" id="KW-1185">Reference proteome</keyword>
<reference evidence="3" key="1">
    <citation type="submission" date="2023-07" db="EMBL/GenBank/DDBJ databases">
        <authorList>
            <person name="Colorado M.A."/>
            <person name="Villamil L.M."/>
            <person name="Melo J.F."/>
            <person name="Rodriguez J.A."/>
            <person name="Ruiz R.Y."/>
        </authorList>
    </citation>
    <scope>NUCLEOTIDE SEQUENCE [LARGE SCALE GENOMIC DNA]</scope>
    <source>
        <strain evidence="3">C33</strain>
    </source>
</reference>
<dbReference type="EMBL" id="JAVIKH010000028">
    <property type="protein sequence ID" value="MDX8337298.1"/>
    <property type="molecule type" value="Genomic_DNA"/>
</dbReference>
<name>A0ABU4WFP9_9FUSO</name>